<dbReference type="EMBL" id="BAABIL010000097">
    <property type="protein sequence ID" value="GAA4967839.1"/>
    <property type="molecule type" value="Genomic_DNA"/>
</dbReference>
<comment type="caution">
    <text evidence="2">The sequence shown here is derived from an EMBL/GenBank/DDBJ whole genome shotgun (WGS) entry which is preliminary data.</text>
</comment>
<organism evidence="2 3">
    <name type="scientific">Kineococcus glutinatus</name>
    <dbReference type="NCBI Taxonomy" id="1070872"/>
    <lineage>
        <taxon>Bacteria</taxon>
        <taxon>Bacillati</taxon>
        <taxon>Actinomycetota</taxon>
        <taxon>Actinomycetes</taxon>
        <taxon>Kineosporiales</taxon>
        <taxon>Kineosporiaceae</taxon>
        <taxon>Kineococcus</taxon>
    </lineage>
</organism>
<evidence type="ECO:0000313" key="2">
    <source>
        <dbReference type="EMBL" id="GAA4967839.1"/>
    </source>
</evidence>
<evidence type="ECO:0000313" key="3">
    <source>
        <dbReference type="Proteomes" id="UP001501195"/>
    </source>
</evidence>
<feature type="compositionally biased region" description="Gly residues" evidence="1">
    <location>
        <begin position="1"/>
        <end position="11"/>
    </location>
</feature>
<feature type="compositionally biased region" description="Basic and acidic residues" evidence="1">
    <location>
        <begin position="62"/>
        <end position="72"/>
    </location>
</feature>
<feature type="region of interest" description="Disordered" evidence="1">
    <location>
        <begin position="1"/>
        <end position="104"/>
    </location>
</feature>
<proteinExistence type="predicted"/>
<keyword evidence="3" id="KW-1185">Reference proteome</keyword>
<dbReference type="Proteomes" id="UP001501195">
    <property type="component" value="Unassembled WGS sequence"/>
</dbReference>
<sequence>MAGAGDGGELGAQGQLVGVHVGGGTGTRQHAHATTSSHSATSWAISHQGARWHLPRHPGTGGHRDPSPDRRRGGPARGPVGTPVTRTPCPRVGTGRSRRAEGGP</sequence>
<gene>
    <name evidence="2" type="ORF">GCM10023225_07900</name>
</gene>
<feature type="compositionally biased region" description="Low complexity" evidence="1">
    <location>
        <begin position="32"/>
        <end position="42"/>
    </location>
</feature>
<protein>
    <submittedName>
        <fullName evidence="2">Uncharacterized protein</fullName>
    </submittedName>
</protein>
<evidence type="ECO:0000256" key="1">
    <source>
        <dbReference type="SAM" id="MobiDB-lite"/>
    </source>
</evidence>
<reference evidence="3" key="1">
    <citation type="journal article" date="2019" name="Int. J. Syst. Evol. Microbiol.">
        <title>The Global Catalogue of Microorganisms (GCM) 10K type strain sequencing project: providing services to taxonomists for standard genome sequencing and annotation.</title>
        <authorList>
            <consortium name="The Broad Institute Genomics Platform"/>
            <consortium name="The Broad Institute Genome Sequencing Center for Infectious Disease"/>
            <person name="Wu L."/>
            <person name="Ma J."/>
        </authorList>
    </citation>
    <scope>NUCLEOTIDE SEQUENCE [LARGE SCALE GENOMIC DNA]</scope>
    <source>
        <strain evidence="3">JCM 18126</strain>
    </source>
</reference>
<accession>A0ABP9HD70</accession>
<name>A0ABP9HD70_9ACTN</name>